<gene>
    <name evidence="3" type="ORF">ATEG_00383</name>
</gene>
<keyword evidence="2" id="KW-0812">Transmembrane</keyword>
<accession>Q0D101</accession>
<dbReference type="AlphaFoldDB" id="Q0D101"/>
<dbReference type="RefSeq" id="XP_001210469.1">
    <property type="nucleotide sequence ID" value="XM_001210469.1"/>
</dbReference>
<dbReference type="EMBL" id="CH476594">
    <property type="protein sequence ID" value="EAU39029.1"/>
    <property type="molecule type" value="Genomic_DNA"/>
</dbReference>
<keyword evidence="2" id="KW-1133">Transmembrane helix</keyword>
<dbReference type="Proteomes" id="UP000007963">
    <property type="component" value="Unassembled WGS sequence"/>
</dbReference>
<dbReference type="HOGENOM" id="CLU_936841_0_0_1"/>
<dbReference type="VEuPathDB" id="FungiDB:ATEG_00383"/>
<reference evidence="4" key="1">
    <citation type="submission" date="2005-09" db="EMBL/GenBank/DDBJ databases">
        <title>Annotation of the Aspergillus terreus NIH2624 genome.</title>
        <authorList>
            <person name="Birren B.W."/>
            <person name="Lander E.S."/>
            <person name="Galagan J.E."/>
            <person name="Nusbaum C."/>
            <person name="Devon K."/>
            <person name="Henn M."/>
            <person name="Ma L.-J."/>
            <person name="Jaffe D.B."/>
            <person name="Butler J."/>
            <person name="Alvarez P."/>
            <person name="Gnerre S."/>
            <person name="Grabherr M."/>
            <person name="Kleber M."/>
            <person name="Mauceli E.W."/>
            <person name="Brockman W."/>
            <person name="Rounsley S."/>
            <person name="Young S.K."/>
            <person name="LaButti K."/>
            <person name="Pushparaj V."/>
            <person name="DeCaprio D."/>
            <person name="Crawford M."/>
            <person name="Koehrsen M."/>
            <person name="Engels R."/>
            <person name="Montgomery P."/>
            <person name="Pearson M."/>
            <person name="Howarth C."/>
            <person name="Larson L."/>
            <person name="Luoma S."/>
            <person name="White J."/>
            <person name="Alvarado L."/>
            <person name="Kodira C.D."/>
            <person name="Zeng Q."/>
            <person name="Oleary S."/>
            <person name="Yandava C."/>
            <person name="Denning D.W."/>
            <person name="Nierman W.C."/>
            <person name="Milne T."/>
            <person name="Madden K."/>
        </authorList>
    </citation>
    <scope>NUCLEOTIDE SEQUENCE [LARGE SCALE GENOMIC DNA]</scope>
    <source>
        <strain evidence="4">NIH 2624 / FGSC A1156</strain>
    </source>
</reference>
<organism evidence="3 4">
    <name type="scientific">Aspergillus terreus (strain NIH 2624 / FGSC A1156)</name>
    <dbReference type="NCBI Taxonomy" id="341663"/>
    <lineage>
        <taxon>Eukaryota</taxon>
        <taxon>Fungi</taxon>
        <taxon>Dikarya</taxon>
        <taxon>Ascomycota</taxon>
        <taxon>Pezizomycotina</taxon>
        <taxon>Eurotiomycetes</taxon>
        <taxon>Eurotiomycetidae</taxon>
        <taxon>Eurotiales</taxon>
        <taxon>Aspergillaceae</taxon>
        <taxon>Aspergillus</taxon>
        <taxon>Aspergillus subgen. Circumdati</taxon>
    </lineage>
</organism>
<evidence type="ECO:0000256" key="1">
    <source>
        <dbReference type="SAM" id="MobiDB-lite"/>
    </source>
</evidence>
<protein>
    <submittedName>
        <fullName evidence="3">Uncharacterized protein</fullName>
    </submittedName>
</protein>
<dbReference type="OrthoDB" id="4224912at2759"/>
<evidence type="ECO:0000313" key="3">
    <source>
        <dbReference type="EMBL" id="EAU39029.1"/>
    </source>
</evidence>
<feature type="transmembrane region" description="Helical" evidence="2">
    <location>
        <begin position="157"/>
        <end position="182"/>
    </location>
</feature>
<proteinExistence type="predicted"/>
<evidence type="ECO:0000256" key="2">
    <source>
        <dbReference type="SAM" id="Phobius"/>
    </source>
</evidence>
<dbReference type="GeneID" id="4355137"/>
<keyword evidence="2" id="KW-0472">Membrane</keyword>
<name>Q0D101_ASPTN</name>
<dbReference type="STRING" id="341663.Q0D101"/>
<dbReference type="eggNOG" id="ENOG502RNUN">
    <property type="taxonomic scope" value="Eukaryota"/>
</dbReference>
<sequence length="297" mass="33319">MATPESSLTHPIYNEHLPKKYAMRDVGPTLTSSKNSLNGHFNSIPQLSSSARRYQGMMISLLSMAQDRISRKFHVPKYPRHVADSWQDSRRDLGRRTGHFPRSCEDTICAEVDGSINCLSEELSEAERSLCDMCYPSKKDDLLKAHCQRQEARSLRVFYKVCIVLGAFIGGAFLSCLIRWVVKTLRAHYRRILGVNLARPTSEYDADFPLEPAISTSMSFVSDSTGAANGPIQQGTTSAPRGLRRVNTFGVSMKSPRRDVRDLFDLAPAEPNRQNTARLDNRIPVLPRAPNASVKRH</sequence>
<evidence type="ECO:0000313" key="4">
    <source>
        <dbReference type="Proteomes" id="UP000007963"/>
    </source>
</evidence>
<feature type="region of interest" description="Disordered" evidence="1">
    <location>
        <begin position="269"/>
        <end position="297"/>
    </location>
</feature>